<dbReference type="VEuPathDB" id="MicrosporidiaDB:NEDG_01404"/>
<accession>A0A177ECS9</accession>
<organism evidence="1 2">
    <name type="scientific">Nematocida displodere</name>
    <dbReference type="NCBI Taxonomy" id="1805483"/>
    <lineage>
        <taxon>Eukaryota</taxon>
        <taxon>Fungi</taxon>
        <taxon>Fungi incertae sedis</taxon>
        <taxon>Microsporidia</taxon>
        <taxon>Nematocida</taxon>
    </lineage>
</organism>
<name>A0A177ECS9_9MICR</name>
<evidence type="ECO:0000313" key="2">
    <source>
        <dbReference type="Proteomes" id="UP000185944"/>
    </source>
</evidence>
<sequence length="115" mass="11631">MYSVVKGIEEGGRVFLMGCLLKGLGLGSDSVIWSGLFSSLVNQGFSPVASGFVSGYATSLSSSTEALKGGVRGSVSGLGIGISSKVFQELSAPMSGAVEKARSFIGHATGHGLRT</sequence>
<comment type="caution">
    <text evidence="1">The sequence shown here is derived from an EMBL/GenBank/DDBJ whole genome shotgun (WGS) entry which is preliminary data.</text>
</comment>
<keyword evidence="2" id="KW-1185">Reference proteome</keyword>
<evidence type="ECO:0000313" key="1">
    <source>
        <dbReference type="EMBL" id="OAG29331.1"/>
    </source>
</evidence>
<dbReference type="GeneID" id="93647754"/>
<dbReference type="Proteomes" id="UP000185944">
    <property type="component" value="Unassembled WGS sequence"/>
</dbReference>
<gene>
    <name evidence="1" type="ORF">NEDG_01404</name>
</gene>
<dbReference type="AlphaFoldDB" id="A0A177ECS9"/>
<protein>
    <submittedName>
        <fullName evidence="1">Uncharacterized protein</fullName>
    </submittedName>
</protein>
<dbReference type="RefSeq" id="XP_067544010.1">
    <property type="nucleotide sequence ID" value="XM_067688822.1"/>
</dbReference>
<dbReference type="OrthoDB" id="10425870at2759"/>
<dbReference type="EMBL" id="LTDL01000041">
    <property type="protein sequence ID" value="OAG29331.1"/>
    <property type="molecule type" value="Genomic_DNA"/>
</dbReference>
<reference evidence="1 2" key="1">
    <citation type="submission" date="2016-02" db="EMBL/GenBank/DDBJ databases">
        <title>Discovery of a natural microsporidian pathogen with a broad tissue tropism in Caenorhabditis elegans.</title>
        <authorList>
            <person name="Luallen R.J."/>
            <person name="Reinke A.W."/>
            <person name="Tong L."/>
            <person name="Botts M.R."/>
            <person name="Felix M.-A."/>
            <person name="Troemel E.R."/>
        </authorList>
    </citation>
    <scope>NUCLEOTIDE SEQUENCE [LARGE SCALE GENOMIC DNA]</scope>
    <source>
        <strain evidence="1 2">JUm2807</strain>
    </source>
</reference>
<proteinExistence type="predicted"/>